<proteinExistence type="predicted"/>
<dbReference type="Pfam" id="PF11383">
    <property type="entry name" value="DUF3187"/>
    <property type="match status" value="1"/>
</dbReference>
<organism evidence="1">
    <name type="scientific">hydrothermal vent metagenome</name>
    <dbReference type="NCBI Taxonomy" id="652676"/>
    <lineage>
        <taxon>unclassified sequences</taxon>
        <taxon>metagenomes</taxon>
        <taxon>ecological metagenomes</taxon>
    </lineage>
</organism>
<dbReference type="InterPro" id="IPR021523">
    <property type="entry name" value="DUF3187"/>
</dbReference>
<dbReference type="EMBL" id="UOFQ01000064">
    <property type="protein sequence ID" value="VAW87433.1"/>
    <property type="molecule type" value="Genomic_DNA"/>
</dbReference>
<accession>A0A3B0ZGS9</accession>
<reference evidence="1" key="1">
    <citation type="submission" date="2018-06" db="EMBL/GenBank/DDBJ databases">
        <authorList>
            <person name="Zhirakovskaya E."/>
        </authorList>
    </citation>
    <scope>NUCLEOTIDE SEQUENCE</scope>
</reference>
<dbReference type="AlphaFoldDB" id="A0A3B0ZGS9"/>
<sequence length="341" mass="37498">MPSNQSIFIRTISIAALIVMPQIALADATSPFYNVNQNPLIQLNGLPPLEKGIVMESGMSSANVIMDITSSSISEVDQQEQIILDGETYRLNLMFRHGLKQPVFGMKGVEVGIDIPFISHRGGSLDGFIRNWHNVFGFSNSERDQFQDDQLQYQYRRNGVTAFRMLNTSSSIGDIRLSAAWQLACRHSDETVCSALRASLKLPTGKAEKLSGSGGLNFSLAHTTSRTYQRYTFNYGGGLLFNGPSDLLDEQQKNVVGFANAGINYQPELFPWMVLKAQLDGHSAMYDSALKNLGSDSVQINIGGSILFSAKTALDIGVVEDIVTSTVPDVAFHLALRMQYR</sequence>
<name>A0A3B0ZGS9_9ZZZZ</name>
<gene>
    <name evidence="1" type="ORF">MNBD_GAMMA17-13</name>
</gene>
<evidence type="ECO:0000313" key="1">
    <source>
        <dbReference type="EMBL" id="VAW87433.1"/>
    </source>
</evidence>
<protein>
    <recommendedName>
        <fullName evidence="2">DUF3187 family protein</fullName>
    </recommendedName>
</protein>
<evidence type="ECO:0008006" key="2">
    <source>
        <dbReference type="Google" id="ProtNLM"/>
    </source>
</evidence>